<dbReference type="SMART" id="SM00382">
    <property type="entry name" value="AAA"/>
    <property type="match status" value="2"/>
</dbReference>
<dbReference type="CDD" id="cd18579">
    <property type="entry name" value="ABC_6TM_ABCC_D1"/>
    <property type="match status" value="1"/>
</dbReference>
<dbReference type="InterPro" id="IPR011527">
    <property type="entry name" value="ABC1_TM_dom"/>
</dbReference>
<feature type="transmembrane region" description="Helical" evidence="9">
    <location>
        <begin position="303"/>
        <end position="318"/>
    </location>
</feature>
<feature type="transmembrane region" description="Helical" evidence="9">
    <location>
        <begin position="949"/>
        <end position="968"/>
    </location>
</feature>
<dbReference type="RefSeq" id="XP_030749663.1">
    <property type="nucleotide sequence ID" value="XM_030893803.1"/>
</dbReference>
<keyword evidence="8 9" id="KW-0472">Membrane</keyword>
<dbReference type="SUPFAM" id="SSF52540">
    <property type="entry name" value="P-loop containing nucleoside triphosphate hydrolases"/>
    <property type="match status" value="2"/>
</dbReference>
<dbReference type="Pfam" id="PF00664">
    <property type="entry name" value="ABC_membrane"/>
    <property type="match status" value="2"/>
</dbReference>
<evidence type="ECO:0000256" key="9">
    <source>
        <dbReference type="SAM" id="Phobius"/>
    </source>
</evidence>
<evidence type="ECO:0000256" key="5">
    <source>
        <dbReference type="ARBA" id="ARBA00022741"/>
    </source>
</evidence>
<dbReference type="GO" id="GO:0140359">
    <property type="term" value="F:ABC-type transporter activity"/>
    <property type="evidence" value="ECO:0007669"/>
    <property type="project" value="InterPro"/>
</dbReference>
<proteinExistence type="predicted"/>
<keyword evidence="5" id="KW-0547">Nucleotide-binding</keyword>
<sequence length="1245" mass="141751">MDNGAREERRSNPRERANLFSFFTFAYTFGLFKRGIKGNLQEKDIYAIPDDCDSKICGDQTEQEWKQNKMLIKLLWARFGFRYCILTGAHLAWTLFNSIVHPYVLSKFISYFQKNQNGITRSDATMYATVVVFLSIFHCFWAHNYFMFECKLELQIKASLTSLIYRKVLKLRAGEISETSMGNIVTILTKDIRNVVGNIWTLSDMIVGSIQTVTIFYLLYARMGLPSTIAMSILCTGLVIQVIISRLVTKMRLKVCKMADKRLQLTQETLSALRIIKMYTWEIFFEQRIYQARKKEMKTTMKAFYLKIILILIGIMGSKITFPILLICYVALGYIPTTELVFYVIGLFRELRHSVGITIPFGLTNCAEVYASLTRVSRVLHIEEHYRGSNDDPINKDKVKVECKDVSVSIGKESILKNITFNINNPGLNVVTGLVGSGKSSLLKTILRDYPTTKGSITVFGSISYASQDPWLFPSTIRQNILFGQSFNKRRYEEVIDVCSLKYDISLLPEGDETVVIDKGMNLSKGQQARLNLARAIYKDSDIYLLDDSLAALDVNVQENIFRKCIKDYLKDKIVILVTQNPAHFKSAANIILLNSGGLKSIIKPTEKVSEELENLKNKIMETFESDHKIVKNNNLIDVNLDEEKEQKKIYQEDKKQGSVDLATYYKYFKFGGGIIIFCLCMCLYLGGQFTESYSEKLVSKWVDYQQQAYDIGLGKNVTAKDTNATLTQTDALGRRDRTFNLYTIMISSSAVLALVKAYSLLRYCRKASINIHQAMCHSVINSAMSFMDNHFIGNILNRFSYDLDVIDEMLPFIFMEFFRSFINIGGILILIATVNWIFLMFAIIFFSVLFCVRMVYMPTGRTLKRLEAMTRSPLIGHLNASVEGLTTIRAYKAEEVLKDEFDKHQDLANSSFYMMKTTRMAFGFVMDFMGAMFILFIIIILLCVDTQISVGNVGLALTQVFMLTGYLQWAVRQWADLENCMTSVERVLEYTDVQQENKLGGALNDWPKDGSIKYENVSLSYNGDNKVLRNISVTIKPCSKIGIVGRTGAGKSSIISTLFRLYDCEGRILIDDIDITTVSISFLRKSISIIPQDPIIFEGTVRDNIDPYKVYSDEEIWQVLEKVQIKDLVPTLEDDILTLNLSTGQKQLLSLARAIIRKNKIVVLDEATANMDEQAEELVHKLIQENFEDCTVVMIAHRLSTIMHCDKVMVMDNGSVAEFDDPKTLVANKESLFYSMTQQAKMGS</sequence>
<dbReference type="RefSeq" id="XP_030749665.1">
    <property type="nucleotide sequence ID" value="XM_030893805.1"/>
</dbReference>
<dbReference type="RefSeq" id="XP_030749664.1">
    <property type="nucleotide sequence ID" value="XM_030893804.1"/>
</dbReference>
<feature type="transmembrane region" description="Helical" evidence="9">
    <location>
        <begin position="226"/>
        <end position="248"/>
    </location>
</feature>
<dbReference type="InterPro" id="IPR027417">
    <property type="entry name" value="P-loop_NTPase"/>
</dbReference>
<dbReference type="FunFam" id="1.20.1560.10:FF:000014">
    <property type="entry name" value="Multidrug resistance-associated protein member 4"/>
    <property type="match status" value="1"/>
</dbReference>
<feature type="transmembrane region" description="Helical" evidence="9">
    <location>
        <begin position="668"/>
        <end position="688"/>
    </location>
</feature>
<dbReference type="InterPro" id="IPR044746">
    <property type="entry name" value="ABCC_6TM_D1"/>
</dbReference>
<evidence type="ECO:0000256" key="6">
    <source>
        <dbReference type="ARBA" id="ARBA00022840"/>
    </source>
</evidence>
<feature type="transmembrane region" description="Helical" evidence="9">
    <location>
        <begin position="324"/>
        <end position="345"/>
    </location>
</feature>
<name>A0A6J2XEA5_SITOR</name>
<evidence type="ECO:0000256" key="3">
    <source>
        <dbReference type="ARBA" id="ARBA00022692"/>
    </source>
</evidence>
<dbReference type="GO" id="GO:0005524">
    <property type="term" value="F:ATP binding"/>
    <property type="evidence" value="ECO:0007669"/>
    <property type="project" value="UniProtKB-KW"/>
</dbReference>
<feature type="transmembrane region" description="Helical" evidence="9">
    <location>
        <begin position="199"/>
        <end position="220"/>
    </location>
</feature>
<accession>A0A6J2XEA5</accession>
<protein>
    <submittedName>
        <fullName evidence="13 14">Multidrug resistance-associated protein 4-like</fullName>
    </submittedName>
</protein>
<dbReference type="InterPro" id="IPR017871">
    <property type="entry name" value="ABC_transporter-like_CS"/>
</dbReference>
<evidence type="ECO:0000313" key="13">
    <source>
        <dbReference type="RefSeq" id="XP_030749663.1"/>
    </source>
</evidence>
<keyword evidence="7 9" id="KW-1133">Transmembrane helix</keyword>
<dbReference type="PROSITE" id="PS50929">
    <property type="entry name" value="ABC_TM1F"/>
    <property type="match status" value="2"/>
</dbReference>
<feature type="transmembrane region" description="Helical" evidence="9">
    <location>
        <begin position="740"/>
        <end position="762"/>
    </location>
</feature>
<dbReference type="AlphaFoldDB" id="A0A6J2XEA5"/>
<evidence type="ECO:0000259" key="11">
    <source>
        <dbReference type="PROSITE" id="PS50929"/>
    </source>
</evidence>
<feature type="domain" description="ABC transporter" evidence="10">
    <location>
        <begin position="401"/>
        <end position="621"/>
    </location>
</feature>
<dbReference type="GO" id="GO:0016887">
    <property type="term" value="F:ATP hydrolysis activity"/>
    <property type="evidence" value="ECO:0007669"/>
    <property type="project" value="InterPro"/>
</dbReference>
<dbReference type="CDD" id="cd03250">
    <property type="entry name" value="ABCC_MRP_domain1"/>
    <property type="match status" value="1"/>
</dbReference>
<dbReference type="SUPFAM" id="SSF90123">
    <property type="entry name" value="ABC transporter transmembrane region"/>
    <property type="match status" value="2"/>
</dbReference>
<dbReference type="CDD" id="cd03244">
    <property type="entry name" value="ABCC_MRP_domain2"/>
    <property type="match status" value="1"/>
</dbReference>
<keyword evidence="4" id="KW-0677">Repeat</keyword>
<dbReference type="InterPro" id="IPR050173">
    <property type="entry name" value="ABC_transporter_C-like"/>
</dbReference>
<dbReference type="Gene3D" id="1.20.1560.10">
    <property type="entry name" value="ABC transporter type 1, transmembrane domain"/>
    <property type="match status" value="2"/>
</dbReference>
<evidence type="ECO:0000256" key="8">
    <source>
        <dbReference type="ARBA" id="ARBA00023136"/>
    </source>
</evidence>
<evidence type="ECO:0000259" key="10">
    <source>
        <dbReference type="PROSITE" id="PS50893"/>
    </source>
</evidence>
<keyword evidence="6" id="KW-0067">ATP-binding</keyword>
<dbReference type="OrthoDB" id="6500128at2759"/>
<keyword evidence="3 9" id="KW-0812">Transmembrane</keyword>
<dbReference type="Proteomes" id="UP000504635">
    <property type="component" value="Unplaced"/>
</dbReference>
<dbReference type="Pfam" id="PF00005">
    <property type="entry name" value="ABC_tran"/>
    <property type="match status" value="2"/>
</dbReference>
<dbReference type="PROSITE" id="PS00211">
    <property type="entry name" value="ABC_TRANSPORTER_1"/>
    <property type="match status" value="1"/>
</dbReference>
<comment type="subcellular location">
    <subcellularLocation>
        <location evidence="1">Membrane</location>
        <topology evidence="1">Multi-pass membrane protein</topology>
    </subcellularLocation>
</comment>
<evidence type="ECO:0000313" key="14">
    <source>
        <dbReference type="RefSeq" id="XP_030749664.1"/>
    </source>
</evidence>
<feature type="domain" description="ABC transmembrane type-1" evidence="11">
    <location>
        <begin position="742"/>
        <end position="980"/>
    </location>
</feature>
<dbReference type="CDD" id="cd18580">
    <property type="entry name" value="ABC_6TM_ABCC_D2"/>
    <property type="match status" value="1"/>
</dbReference>
<dbReference type="InterPro" id="IPR003593">
    <property type="entry name" value="AAA+_ATPase"/>
</dbReference>
<organism evidence="12 13">
    <name type="scientific">Sitophilus oryzae</name>
    <name type="common">Rice weevil</name>
    <name type="synonym">Curculio oryzae</name>
    <dbReference type="NCBI Taxonomy" id="7048"/>
    <lineage>
        <taxon>Eukaryota</taxon>
        <taxon>Metazoa</taxon>
        <taxon>Ecdysozoa</taxon>
        <taxon>Arthropoda</taxon>
        <taxon>Hexapoda</taxon>
        <taxon>Insecta</taxon>
        <taxon>Pterygota</taxon>
        <taxon>Neoptera</taxon>
        <taxon>Endopterygota</taxon>
        <taxon>Coleoptera</taxon>
        <taxon>Polyphaga</taxon>
        <taxon>Cucujiformia</taxon>
        <taxon>Curculionidae</taxon>
        <taxon>Dryophthorinae</taxon>
        <taxon>Sitophilus</taxon>
    </lineage>
</organism>
<evidence type="ECO:0000256" key="2">
    <source>
        <dbReference type="ARBA" id="ARBA00022448"/>
    </source>
</evidence>
<dbReference type="GO" id="GO:0016020">
    <property type="term" value="C:membrane"/>
    <property type="evidence" value="ECO:0007669"/>
    <property type="project" value="UniProtKB-SubCell"/>
</dbReference>
<keyword evidence="12" id="KW-1185">Reference proteome</keyword>
<dbReference type="FunFam" id="3.40.50.300:FF:000163">
    <property type="entry name" value="Multidrug resistance-associated protein member 4"/>
    <property type="match status" value="1"/>
</dbReference>
<feature type="transmembrane region" description="Helical" evidence="9">
    <location>
        <begin position="124"/>
        <end position="147"/>
    </location>
</feature>
<feature type="domain" description="ABC transmembrane type-1" evidence="11">
    <location>
        <begin position="102"/>
        <end position="349"/>
    </location>
</feature>
<dbReference type="FunFam" id="3.40.50.300:FF:000973">
    <property type="entry name" value="Multidrug resistance-associated protein 4"/>
    <property type="match status" value="1"/>
</dbReference>
<dbReference type="KEGG" id="soy:115877563"/>
<feature type="transmembrane region" description="Helical" evidence="9">
    <location>
        <begin position="79"/>
        <end position="104"/>
    </location>
</feature>
<dbReference type="PANTHER" id="PTHR24223">
    <property type="entry name" value="ATP-BINDING CASSETTE SUB-FAMILY C"/>
    <property type="match status" value="1"/>
</dbReference>
<evidence type="ECO:0000256" key="1">
    <source>
        <dbReference type="ARBA" id="ARBA00004141"/>
    </source>
</evidence>
<evidence type="ECO:0000256" key="7">
    <source>
        <dbReference type="ARBA" id="ARBA00022989"/>
    </source>
</evidence>
<evidence type="ECO:0000313" key="12">
    <source>
        <dbReference type="Proteomes" id="UP000504635"/>
    </source>
</evidence>
<dbReference type="InterPro" id="IPR003439">
    <property type="entry name" value="ABC_transporter-like_ATP-bd"/>
</dbReference>
<dbReference type="PROSITE" id="PS50893">
    <property type="entry name" value="ABC_TRANSPORTER_2"/>
    <property type="match status" value="2"/>
</dbReference>
<dbReference type="PANTHER" id="PTHR24223:SF448">
    <property type="entry name" value="FI20146P1-RELATED"/>
    <property type="match status" value="1"/>
</dbReference>
<evidence type="ECO:0000256" key="4">
    <source>
        <dbReference type="ARBA" id="ARBA00022737"/>
    </source>
</evidence>
<dbReference type="InterPro" id="IPR036640">
    <property type="entry name" value="ABC1_TM_sf"/>
</dbReference>
<feature type="domain" description="ABC transporter" evidence="10">
    <location>
        <begin position="1013"/>
        <end position="1239"/>
    </location>
</feature>
<dbReference type="GeneID" id="115877563"/>
<gene>
    <name evidence="13 14 15" type="primary">LOC115877563</name>
</gene>
<dbReference type="Gene3D" id="3.40.50.300">
    <property type="entry name" value="P-loop containing nucleotide triphosphate hydrolases"/>
    <property type="match status" value="2"/>
</dbReference>
<feature type="transmembrane region" description="Helical" evidence="9">
    <location>
        <begin position="922"/>
        <end position="943"/>
    </location>
</feature>
<dbReference type="InterPro" id="IPR044726">
    <property type="entry name" value="ABCC_6TM_D2"/>
</dbReference>
<keyword evidence="2" id="KW-0813">Transport</keyword>
<evidence type="ECO:0000313" key="15">
    <source>
        <dbReference type="RefSeq" id="XP_030749665.1"/>
    </source>
</evidence>
<reference evidence="13 14" key="1">
    <citation type="submission" date="2025-04" db="UniProtKB">
        <authorList>
            <consortium name="RefSeq"/>
        </authorList>
    </citation>
    <scope>IDENTIFICATION</scope>
    <source>
        <tissue evidence="13 14">Gonads</tissue>
    </source>
</reference>